<comment type="caution">
    <text evidence="2">The sequence shown here is derived from an EMBL/GenBank/DDBJ whole genome shotgun (WGS) entry which is preliminary data.</text>
</comment>
<gene>
    <name evidence="2" type="ORF">Anas_02859</name>
</gene>
<feature type="region of interest" description="Disordered" evidence="1">
    <location>
        <begin position="219"/>
        <end position="239"/>
    </location>
</feature>
<dbReference type="OrthoDB" id="10434013at2759"/>
<accession>A0A5N5SSJ4</accession>
<protein>
    <submittedName>
        <fullName evidence="2">Uncharacterized protein</fullName>
    </submittedName>
</protein>
<dbReference type="EMBL" id="SEYY01020599">
    <property type="protein sequence ID" value="KAB7497176.1"/>
    <property type="molecule type" value="Genomic_DNA"/>
</dbReference>
<proteinExistence type="predicted"/>
<dbReference type="Proteomes" id="UP000326759">
    <property type="component" value="Unassembled WGS sequence"/>
</dbReference>
<evidence type="ECO:0000313" key="2">
    <source>
        <dbReference type="EMBL" id="KAB7497176.1"/>
    </source>
</evidence>
<organism evidence="2 3">
    <name type="scientific">Armadillidium nasatum</name>
    <dbReference type="NCBI Taxonomy" id="96803"/>
    <lineage>
        <taxon>Eukaryota</taxon>
        <taxon>Metazoa</taxon>
        <taxon>Ecdysozoa</taxon>
        <taxon>Arthropoda</taxon>
        <taxon>Crustacea</taxon>
        <taxon>Multicrustacea</taxon>
        <taxon>Malacostraca</taxon>
        <taxon>Eumalacostraca</taxon>
        <taxon>Peracarida</taxon>
        <taxon>Isopoda</taxon>
        <taxon>Oniscidea</taxon>
        <taxon>Crinocheta</taxon>
        <taxon>Armadillidiidae</taxon>
        <taxon>Armadillidium</taxon>
    </lineage>
</organism>
<keyword evidence="3" id="KW-1185">Reference proteome</keyword>
<name>A0A5N5SSJ4_9CRUS</name>
<dbReference type="AlphaFoldDB" id="A0A5N5SSJ4"/>
<evidence type="ECO:0000256" key="1">
    <source>
        <dbReference type="SAM" id="MobiDB-lite"/>
    </source>
</evidence>
<evidence type="ECO:0000313" key="3">
    <source>
        <dbReference type="Proteomes" id="UP000326759"/>
    </source>
</evidence>
<reference evidence="2 3" key="1">
    <citation type="journal article" date="2019" name="PLoS Biol.">
        <title>Sex chromosomes control vertical transmission of feminizing Wolbachia symbionts in an isopod.</title>
        <authorList>
            <person name="Becking T."/>
            <person name="Chebbi M.A."/>
            <person name="Giraud I."/>
            <person name="Moumen B."/>
            <person name="Laverre T."/>
            <person name="Caubet Y."/>
            <person name="Peccoud J."/>
            <person name="Gilbert C."/>
            <person name="Cordaux R."/>
        </authorList>
    </citation>
    <scope>NUCLEOTIDE SEQUENCE [LARGE SCALE GENOMIC DNA]</scope>
    <source>
        <strain evidence="2">ANa2</strain>
        <tissue evidence="2">Whole body excluding digestive tract and cuticle</tissue>
    </source>
</reference>
<sequence length="286" mass="32492">MPYEFGSAKPLSSLIRYSSTPQVHPEITEECKENSEGKFSHLNESFMNECSLSGSSASFKGDVNDWNEKFNHLKQKLKEYVILENNSAFNKGRERDCLELCFEISKYYCLFSKLSKGLPPENNCKLKLEELHESINAIARNFSLHLPQNFSLNDDDESAISTPGFCDNLPTNSCYPKLVSEPRCQDKLDFPKSDFSALTYNSRTNDKSKLSFLKYSNARDADSGCPPSDRSTRNSHFPSFDPFESLGTNGIGNEVSLNLHEYKNRGLDQGEVFRRRSIDNLSQVIR</sequence>